<gene>
    <name evidence="1" type="ORF">VaNZ11_006804</name>
</gene>
<feature type="non-terminal residue" evidence="1">
    <location>
        <position position="125"/>
    </location>
</feature>
<name>A0ABQ5S1J0_9CHLO</name>
<reference evidence="1 2" key="1">
    <citation type="journal article" date="2023" name="IScience">
        <title>Expanded male sex-determining region conserved during the evolution of homothallism in the green alga Volvox.</title>
        <authorList>
            <person name="Yamamoto K."/>
            <person name="Matsuzaki R."/>
            <person name="Mahakham W."/>
            <person name="Heman W."/>
            <person name="Sekimoto H."/>
            <person name="Kawachi M."/>
            <person name="Minakuchi Y."/>
            <person name="Toyoda A."/>
            <person name="Nozaki H."/>
        </authorList>
    </citation>
    <scope>NUCLEOTIDE SEQUENCE [LARGE SCALE GENOMIC DNA]</scope>
    <source>
        <strain evidence="1 2">NIES-4468</strain>
    </source>
</reference>
<dbReference type="EMBL" id="BSDZ01000016">
    <property type="protein sequence ID" value="GLI63745.1"/>
    <property type="molecule type" value="Genomic_DNA"/>
</dbReference>
<keyword evidence="2" id="KW-1185">Reference proteome</keyword>
<accession>A0ABQ5S1J0</accession>
<protein>
    <recommendedName>
        <fullName evidence="3">Thaumatin-like protein</fullName>
    </recommendedName>
</protein>
<feature type="non-terminal residue" evidence="1">
    <location>
        <position position="1"/>
    </location>
</feature>
<evidence type="ECO:0000313" key="1">
    <source>
        <dbReference type="EMBL" id="GLI63745.1"/>
    </source>
</evidence>
<organism evidence="1 2">
    <name type="scientific">Volvox africanus</name>
    <dbReference type="NCBI Taxonomy" id="51714"/>
    <lineage>
        <taxon>Eukaryota</taxon>
        <taxon>Viridiplantae</taxon>
        <taxon>Chlorophyta</taxon>
        <taxon>core chlorophytes</taxon>
        <taxon>Chlorophyceae</taxon>
        <taxon>CS clade</taxon>
        <taxon>Chlamydomonadales</taxon>
        <taxon>Volvocaceae</taxon>
        <taxon>Volvox</taxon>
    </lineage>
</organism>
<sequence length="125" mass="12787">VENVGFGNNTAAFCNGIPSCQGFNSDGNLKSNVSAPTSSIGKCLYTSINTICPPVPGFTAYPDADHPGDNTFPFNIKSGFNASSAATFCEAFPGCAGFSSLGTLKMAANPTTTLAGACLYQRNSP</sequence>
<evidence type="ECO:0000313" key="2">
    <source>
        <dbReference type="Proteomes" id="UP001165090"/>
    </source>
</evidence>
<evidence type="ECO:0008006" key="3">
    <source>
        <dbReference type="Google" id="ProtNLM"/>
    </source>
</evidence>
<proteinExistence type="predicted"/>
<comment type="caution">
    <text evidence="1">The sequence shown here is derived from an EMBL/GenBank/DDBJ whole genome shotgun (WGS) entry which is preliminary data.</text>
</comment>
<dbReference type="Proteomes" id="UP001165090">
    <property type="component" value="Unassembled WGS sequence"/>
</dbReference>